<comment type="caution">
    <text evidence="1">The sequence shown here is derived from an EMBL/GenBank/DDBJ whole genome shotgun (WGS) entry which is preliminary data.</text>
</comment>
<organism evidence="1 2">
    <name type="scientific">Neogemmobacter tilapiae</name>
    <dbReference type="NCBI Taxonomy" id="875041"/>
    <lineage>
        <taxon>Bacteria</taxon>
        <taxon>Pseudomonadati</taxon>
        <taxon>Pseudomonadota</taxon>
        <taxon>Alphaproteobacteria</taxon>
        <taxon>Rhodobacterales</taxon>
        <taxon>Paracoccaceae</taxon>
        <taxon>Neogemmobacter</taxon>
    </lineage>
</organism>
<protein>
    <submittedName>
        <fullName evidence="1">Uncharacterized protein</fullName>
    </submittedName>
</protein>
<gene>
    <name evidence="1" type="ORF">GCM10007315_23490</name>
</gene>
<reference evidence="1" key="2">
    <citation type="submission" date="2020-09" db="EMBL/GenBank/DDBJ databases">
        <authorList>
            <person name="Sun Q."/>
            <person name="Kim S."/>
        </authorList>
    </citation>
    <scope>NUCLEOTIDE SEQUENCE</scope>
    <source>
        <strain evidence="1">KCTC 23310</strain>
    </source>
</reference>
<sequence length="94" mass="10393">MGELVKIPPGLQEWLLSARAAGGGTWYDIWKPLKKAIDAGKPLSLQGNTIGYSYDPATTLISVYAILPEFDEVHIPQEKFQKTMAPYLRGTPEC</sequence>
<dbReference type="Proteomes" id="UP000638981">
    <property type="component" value="Unassembled WGS sequence"/>
</dbReference>
<dbReference type="RefSeq" id="WP_189411855.1">
    <property type="nucleotide sequence ID" value="NZ_BMYJ01000006.1"/>
</dbReference>
<dbReference type="AlphaFoldDB" id="A0A918TQP5"/>
<name>A0A918TQP5_9RHOB</name>
<keyword evidence="2" id="KW-1185">Reference proteome</keyword>
<accession>A0A918TQP5</accession>
<evidence type="ECO:0000313" key="1">
    <source>
        <dbReference type="EMBL" id="GHC58952.1"/>
    </source>
</evidence>
<reference evidence="1" key="1">
    <citation type="journal article" date="2014" name="Int. J. Syst. Evol. Microbiol.">
        <title>Complete genome sequence of Corynebacterium casei LMG S-19264T (=DSM 44701T), isolated from a smear-ripened cheese.</title>
        <authorList>
            <consortium name="US DOE Joint Genome Institute (JGI-PGF)"/>
            <person name="Walter F."/>
            <person name="Albersmeier A."/>
            <person name="Kalinowski J."/>
            <person name="Ruckert C."/>
        </authorList>
    </citation>
    <scope>NUCLEOTIDE SEQUENCE</scope>
    <source>
        <strain evidence="1">KCTC 23310</strain>
    </source>
</reference>
<proteinExistence type="predicted"/>
<evidence type="ECO:0000313" key="2">
    <source>
        <dbReference type="Proteomes" id="UP000638981"/>
    </source>
</evidence>
<dbReference type="EMBL" id="BMYJ01000006">
    <property type="protein sequence ID" value="GHC58952.1"/>
    <property type="molecule type" value="Genomic_DNA"/>
</dbReference>